<sequence length="919" mass="92839">MSIKSIHKQLRLLQAMVFVVGFFVSFQTTPAQASVSEITIVAAGGAAEGNGWTKANGVISSTGPVNINASDVVASLASGNTEISSTKIVINSEIAWTSSSKLTLTSSGTLNINASIKASGASAGVELTSTPLYKLASDLGASIQLTGATPNLKINSQTFNVVNTKAQLIALTSSSTNIALGRSISLTDTYTNSLVSGAFASVFDGLGNEVSGLRITAAAGPATNLGFFSELRGATIRNLGVTNAFVQTTSTSFSNNIRVGILVGSVGDSSVSVSNPAAYSTSISNVWSSGSVVAQETAGNDQQRIYFAGGLIGSLNNGSLYVSDSHSSASVSAAGTTTQIVAIGGLIGDVYNNQPGSGSVHVEIARTYTTGAIVEGLRQGTYYGSGGIVGVLIGDETSSVTDSFSWSSISASSTSSGGIAGWRQWVPVQPTGGVFSSYTTYRTLGATITTPPQNTVNSYAGVTNSTYTSLPTGFSPTVWTLPQGAMPILLGQALPQIPLYVKVIAPTDGTYSTMTYVIVDAAGTTQNLSSLGLASPTGTAQYSIPPSVGTGTYSVSYVSGLTLNGANANNYYLAPFTTPTSVTITSALTAQTVTWSPSNTSAASSAGQLTPNSSATSSGTGAISYSANNAGTTGCTISGSNPPVISFASAGDCVVRATAAGTATEAMAYKDVVFTITVPQSQTVTWAPSNTQVLANASPLTPSALATTSGTGNITYSVQSDTTSQCTVGNASGVVSFTSAGVCVIRATANANATYSSAYKDVTFTIGSTTTTMSLTLDVAVGNSVSQAPVDYATTGLQPGASWNLVLRSTPQTLASGNIGSLGAVTGSTSLPAGLPEGWHSLTLSGTSINGGLVSTAIWFEVSPTGTLLASQTTEPSQDAITPAGLPKTGLTVVNSAVVAITLLLMGLYLFGLRRKHVS</sequence>
<protein>
    <submittedName>
        <fullName evidence="3">Filamentous hemagglutinin domain-containing protein</fullName>
    </submittedName>
</protein>
<evidence type="ECO:0000313" key="3">
    <source>
        <dbReference type="EMBL" id="BAU99780.1"/>
    </source>
</evidence>
<dbReference type="AlphaFoldDB" id="A0A173LY02"/>
<keyword evidence="1" id="KW-0472">Membrane</keyword>
<dbReference type="OrthoDB" id="49490at2"/>
<feature type="transmembrane region" description="Helical" evidence="1">
    <location>
        <begin position="893"/>
        <end position="913"/>
    </location>
</feature>
<feature type="chain" id="PRO_5008008936" evidence="2">
    <location>
        <begin position="34"/>
        <end position="919"/>
    </location>
</feature>
<dbReference type="KEGG" id="amin:AUMI_112380"/>
<dbReference type="Gene3D" id="2.160.20.110">
    <property type="match status" value="1"/>
</dbReference>
<keyword evidence="1" id="KW-0812">Transmembrane</keyword>
<keyword evidence="1" id="KW-1133">Transmembrane helix</keyword>
<dbReference type="RefSeq" id="WP_096382598.1">
    <property type="nucleotide sequence ID" value="NZ_AP017457.1"/>
</dbReference>
<evidence type="ECO:0000313" key="4">
    <source>
        <dbReference type="Proteomes" id="UP000243847"/>
    </source>
</evidence>
<feature type="signal peptide" evidence="2">
    <location>
        <begin position="1"/>
        <end position="33"/>
    </location>
</feature>
<dbReference type="EMBL" id="AP017457">
    <property type="protein sequence ID" value="BAU99780.1"/>
    <property type="molecule type" value="Genomic_DNA"/>
</dbReference>
<evidence type="ECO:0000256" key="2">
    <source>
        <dbReference type="SAM" id="SignalP"/>
    </source>
</evidence>
<keyword evidence="2" id="KW-0732">Signal</keyword>
<organism evidence="3 4">
    <name type="scientific">Aurantimicrobium minutum</name>
    <dbReference type="NCBI Taxonomy" id="708131"/>
    <lineage>
        <taxon>Bacteria</taxon>
        <taxon>Bacillati</taxon>
        <taxon>Actinomycetota</taxon>
        <taxon>Actinomycetes</taxon>
        <taxon>Micrococcales</taxon>
        <taxon>Microbacteriaceae</taxon>
        <taxon>Aurantimicrobium</taxon>
    </lineage>
</organism>
<dbReference type="Proteomes" id="UP000243847">
    <property type="component" value="Chromosome sequence1"/>
</dbReference>
<evidence type="ECO:0000256" key="1">
    <source>
        <dbReference type="SAM" id="Phobius"/>
    </source>
</evidence>
<gene>
    <name evidence="3" type="ORF">AUMI_112380</name>
</gene>
<name>A0A173LY02_9MICO</name>
<dbReference type="GeneID" id="80452427"/>
<proteinExistence type="predicted"/>
<accession>A0A173LY02</accession>
<reference evidence="3 4" key="1">
    <citation type="journal article" date="2016" name="Genome Announc.">
        <title>Complete Genome Sequence of Aurantimicrobium minutum Type Strain KNCT, a Planktonic Ultramicrobacterium Isolated from River Water.</title>
        <authorList>
            <person name="Nakai R."/>
            <person name="Fujisawa T."/>
            <person name="Nakamura Y."/>
            <person name="Nishide H."/>
            <person name="Uchiyama I."/>
            <person name="Baba T."/>
            <person name="Toyoda A."/>
            <person name="Fujiyama A."/>
            <person name="Naganuma T."/>
            <person name="Niki H."/>
        </authorList>
    </citation>
    <scope>NUCLEOTIDE SEQUENCE [LARGE SCALE GENOMIC DNA]</scope>
    <source>
        <strain evidence="3 4">KNC</strain>
    </source>
</reference>